<protein>
    <submittedName>
        <fullName evidence="1">Uncharacterized protein</fullName>
    </submittedName>
</protein>
<proteinExistence type="predicted"/>
<evidence type="ECO:0000313" key="1">
    <source>
        <dbReference type="EMBL" id="JAH26164.1"/>
    </source>
</evidence>
<accession>A0A0E9RAN5</accession>
<dbReference type="EMBL" id="GBXM01082413">
    <property type="protein sequence ID" value="JAH26164.1"/>
    <property type="molecule type" value="Transcribed_RNA"/>
</dbReference>
<organism evidence="1">
    <name type="scientific">Anguilla anguilla</name>
    <name type="common">European freshwater eel</name>
    <name type="synonym">Muraena anguilla</name>
    <dbReference type="NCBI Taxonomy" id="7936"/>
    <lineage>
        <taxon>Eukaryota</taxon>
        <taxon>Metazoa</taxon>
        <taxon>Chordata</taxon>
        <taxon>Craniata</taxon>
        <taxon>Vertebrata</taxon>
        <taxon>Euteleostomi</taxon>
        <taxon>Actinopterygii</taxon>
        <taxon>Neopterygii</taxon>
        <taxon>Teleostei</taxon>
        <taxon>Anguilliformes</taxon>
        <taxon>Anguillidae</taxon>
        <taxon>Anguilla</taxon>
    </lineage>
</organism>
<dbReference type="AlphaFoldDB" id="A0A0E9RAN5"/>
<sequence length="52" mass="6224">MKPEKRRWATVSTVTKINLPDHVLHFSVAMRCFLPSWMWEASFLFEKVQENT</sequence>
<reference evidence="1" key="1">
    <citation type="submission" date="2014-11" db="EMBL/GenBank/DDBJ databases">
        <authorList>
            <person name="Amaro Gonzalez C."/>
        </authorList>
    </citation>
    <scope>NUCLEOTIDE SEQUENCE</scope>
</reference>
<reference evidence="1" key="2">
    <citation type="journal article" date="2015" name="Fish Shellfish Immunol.">
        <title>Early steps in the European eel (Anguilla anguilla)-Vibrio vulnificus interaction in the gills: Role of the RtxA13 toxin.</title>
        <authorList>
            <person name="Callol A."/>
            <person name="Pajuelo D."/>
            <person name="Ebbesson L."/>
            <person name="Teles M."/>
            <person name="MacKenzie S."/>
            <person name="Amaro C."/>
        </authorList>
    </citation>
    <scope>NUCLEOTIDE SEQUENCE</scope>
</reference>
<name>A0A0E9RAN5_ANGAN</name>